<gene>
    <name evidence="1" type="ORF">GALMADRAFT_254028</name>
</gene>
<evidence type="ECO:0000313" key="2">
    <source>
        <dbReference type="Proteomes" id="UP000027222"/>
    </source>
</evidence>
<dbReference type="AlphaFoldDB" id="A0A067SL65"/>
<sequence length="118" mass="13115">MTHFSVPLTICGDANMEAQTDVCVLHRPSLVSLVLVADRTTFNEPGTQPKAEPQVIAGAIAAFQFNNRKREWRGFPRLNAMTVCRHAGDAKQRRRPRILALSSLASALYADRQVQQGR</sequence>
<dbReference type="EMBL" id="KL142392">
    <property type="protein sequence ID" value="KDR71651.1"/>
    <property type="molecule type" value="Genomic_DNA"/>
</dbReference>
<evidence type="ECO:0000313" key="1">
    <source>
        <dbReference type="EMBL" id="KDR71651.1"/>
    </source>
</evidence>
<keyword evidence="2" id="KW-1185">Reference proteome</keyword>
<dbReference type="OrthoDB" id="3253976at2759"/>
<protein>
    <submittedName>
        <fullName evidence="1">Uncharacterized protein</fullName>
    </submittedName>
</protein>
<name>A0A067SL65_GALM3</name>
<dbReference type="Proteomes" id="UP000027222">
    <property type="component" value="Unassembled WGS sequence"/>
</dbReference>
<organism evidence="1 2">
    <name type="scientific">Galerina marginata (strain CBS 339.88)</name>
    <dbReference type="NCBI Taxonomy" id="685588"/>
    <lineage>
        <taxon>Eukaryota</taxon>
        <taxon>Fungi</taxon>
        <taxon>Dikarya</taxon>
        <taxon>Basidiomycota</taxon>
        <taxon>Agaricomycotina</taxon>
        <taxon>Agaricomycetes</taxon>
        <taxon>Agaricomycetidae</taxon>
        <taxon>Agaricales</taxon>
        <taxon>Agaricineae</taxon>
        <taxon>Strophariaceae</taxon>
        <taxon>Galerina</taxon>
    </lineage>
</organism>
<reference evidence="2" key="1">
    <citation type="journal article" date="2014" name="Proc. Natl. Acad. Sci. U.S.A.">
        <title>Extensive sampling of basidiomycete genomes demonstrates inadequacy of the white-rot/brown-rot paradigm for wood decay fungi.</title>
        <authorList>
            <person name="Riley R."/>
            <person name="Salamov A.A."/>
            <person name="Brown D.W."/>
            <person name="Nagy L.G."/>
            <person name="Floudas D."/>
            <person name="Held B.W."/>
            <person name="Levasseur A."/>
            <person name="Lombard V."/>
            <person name="Morin E."/>
            <person name="Otillar R."/>
            <person name="Lindquist E.A."/>
            <person name="Sun H."/>
            <person name="LaButti K.M."/>
            <person name="Schmutz J."/>
            <person name="Jabbour D."/>
            <person name="Luo H."/>
            <person name="Baker S.E."/>
            <person name="Pisabarro A.G."/>
            <person name="Walton J.D."/>
            <person name="Blanchette R.A."/>
            <person name="Henrissat B."/>
            <person name="Martin F."/>
            <person name="Cullen D."/>
            <person name="Hibbett D.S."/>
            <person name="Grigoriev I.V."/>
        </authorList>
    </citation>
    <scope>NUCLEOTIDE SEQUENCE [LARGE SCALE GENOMIC DNA]</scope>
    <source>
        <strain evidence="2">CBS 339.88</strain>
    </source>
</reference>
<accession>A0A067SL65</accession>
<dbReference type="HOGENOM" id="CLU_2073329_0_0_1"/>
<proteinExistence type="predicted"/>